<dbReference type="InterPro" id="IPR001296">
    <property type="entry name" value="Glyco_trans_1"/>
</dbReference>
<keyword evidence="1 3" id="KW-0808">Transferase</keyword>
<feature type="domain" description="Glycosyl transferase family 1" evidence="2">
    <location>
        <begin position="168"/>
        <end position="263"/>
    </location>
</feature>
<accession>A0ABV5LWQ1</accession>
<keyword evidence="3" id="KW-0328">Glycosyltransferase</keyword>
<dbReference type="CDD" id="cd03801">
    <property type="entry name" value="GT4_PimA-like"/>
    <property type="match status" value="1"/>
</dbReference>
<dbReference type="EMBL" id="JBHMDM010000007">
    <property type="protein sequence ID" value="MFB9378515.1"/>
    <property type="molecule type" value="Genomic_DNA"/>
</dbReference>
<reference evidence="3 4" key="1">
    <citation type="submission" date="2024-09" db="EMBL/GenBank/DDBJ databases">
        <authorList>
            <person name="Sun Q."/>
            <person name="Mori K."/>
        </authorList>
    </citation>
    <scope>NUCLEOTIDE SEQUENCE [LARGE SCALE GENOMIC DNA]</scope>
    <source>
        <strain evidence="3 4">TISTR 1856</strain>
    </source>
</reference>
<evidence type="ECO:0000259" key="2">
    <source>
        <dbReference type="Pfam" id="PF00534"/>
    </source>
</evidence>
<keyword evidence="4" id="KW-1185">Reference proteome</keyword>
<evidence type="ECO:0000313" key="4">
    <source>
        <dbReference type="Proteomes" id="UP001589748"/>
    </source>
</evidence>
<evidence type="ECO:0000313" key="3">
    <source>
        <dbReference type="EMBL" id="MFB9378515.1"/>
    </source>
</evidence>
<dbReference type="PANTHER" id="PTHR46401">
    <property type="entry name" value="GLYCOSYLTRANSFERASE WBBK-RELATED"/>
    <property type="match status" value="1"/>
</dbReference>
<dbReference type="GO" id="GO:0016757">
    <property type="term" value="F:glycosyltransferase activity"/>
    <property type="evidence" value="ECO:0007669"/>
    <property type="project" value="UniProtKB-KW"/>
</dbReference>
<comment type="caution">
    <text evidence="3">The sequence shown here is derived from an EMBL/GenBank/DDBJ whole genome shotgun (WGS) entry which is preliminary data.</text>
</comment>
<dbReference type="SUPFAM" id="SSF53756">
    <property type="entry name" value="UDP-Glycosyltransferase/glycogen phosphorylase"/>
    <property type="match status" value="1"/>
</dbReference>
<evidence type="ECO:0000256" key="1">
    <source>
        <dbReference type="ARBA" id="ARBA00022679"/>
    </source>
</evidence>
<dbReference type="PANTHER" id="PTHR46401:SF2">
    <property type="entry name" value="GLYCOSYLTRANSFERASE WBBK-RELATED"/>
    <property type="match status" value="1"/>
</dbReference>
<dbReference type="RefSeq" id="WP_380136836.1">
    <property type="nucleotide sequence ID" value="NZ_JBHLUI010000008.1"/>
</dbReference>
<organism evidence="3 4">
    <name type="scientific">Kineococcus gynurae</name>
    <dbReference type="NCBI Taxonomy" id="452979"/>
    <lineage>
        <taxon>Bacteria</taxon>
        <taxon>Bacillati</taxon>
        <taxon>Actinomycetota</taxon>
        <taxon>Actinomycetes</taxon>
        <taxon>Kineosporiales</taxon>
        <taxon>Kineosporiaceae</taxon>
        <taxon>Kineococcus</taxon>
    </lineage>
</organism>
<dbReference type="Pfam" id="PF00534">
    <property type="entry name" value="Glycos_transf_1"/>
    <property type="match status" value="1"/>
</dbReference>
<protein>
    <submittedName>
        <fullName evidence="3">Glycosyltransferase family 4 protein</fullName>
        <ecNumber evidence="3">2.4.-.-</ecNumber>
    </submittedName>
</protein>
<proteinExistence type="predicted"/>
<name>A0ABV5LWQ1_9ACTN</name>
<gene>
    <name evidence="3" type="ORF">ACFFVI_16235</name>
</gene>
<sequence>MSDRPTTDRTSPPTVLMFPDPARDSVNPYQSLLAGALREAGSTVRGVSLRRLRRGSVLHVHWPEMPLHDPDTGRMLKRFGRLAAQVLLARVRGVPVVWTVHNLRAHDGARPGLQKLLWATFPRLVDGWISLSRTGVAAARAEFPALRRARSIVVHHGDYHSVTTRPDRAAARRDLDLDTPGPVLAMVGRVKPYKGVEELVRAFAELPDPDARLVVAGGCEDPGLRGRLEAAAAADPRFRPVLRRVPQEQLDAVLAAADLVVLPFASVFNSGSLLLCLSAGRRVLAPRTDVFAETAAEVGEAWLRLFDGPLGAGTLRAALAEPPATGAPDLHDHDWSRIAAEHRGFYAELAAARSR</sequence>
<dbReference type="EC" id="2.4.-.-" evidence="3"/>
<dbReference type="Gene3D" id="3.40.50.2000">
    <property type="entry name" value="Glycogen Phosphorylase B"/>
    <property type="match status" value="2"/>
</dbReference>
<dbReference type="Proteomes" id="UP001589748">
    <property type="component" value="Unassembled WGS sequence"/>
</dbReference>